<evidence type="ECO:0000259" key="2">
    <source>
        <dbReference type="Pfam" id="PF09335"/>
    </source>
</evidence>
<name>A0A1Y2K3C5_9PROT</name>
<keyword evidence="1" id="KW-0812">Transmembrane</keyword>
<dbReference type="PANTHER" id="PTHR42709:SF4">
    <property type="entry name" value="INNER MEMBRANE PROTEIN YQAA"/>
    <property type="match status" value="1"/>
</dbReference>
<keyword evidence="1" id="KW-0472">Membrane</keyword>
<keyword evidence="1" id="KW-1133">Transmembrane helix</keyword>
<accession>A0A1Y2K3C5</accession>
<dbReference type="EMBL" id="LVJN01000020">
    <property type="protein sequence ID" value="OSM01535.1"/>
    <property type="molecule type" value="Genomic_DNA"/>
</dbReference>
<dbReference type="PANTHER" id="PTHR42709">
    <property type="entry name" value="ALKALINE PHOSPHATASE LIKE PROTEIN"/>
    <property type="match status" value="1"/>
</dbReference>
<dbReference type="AlphaFoldDB" id="A0A1Y2K3C5"/>
<proteinExistence type="predicted"/>
<evidence type="ECO:0000256" key="1">
    <source>
        <dbReference type="SAM" id="Phobius"/>
    </source>
</evidence>
<sequence>MTALFPLDAALAGLFASAFIAATLFPASSEALLAALLLQDAHNPWLLWGVATLGNGLGSVVNWMLGAWLIRFADRRWFPVSPQALARAQERFARYGVWSLLFAWVPLIGDPLTVAAGALRVRLWLFCVLVFFGKGARYAIIAGLFHPDVSSGLFGAFWY</sequence>
<gene>
    <name evidence="3" type="primary">yqaA</name>
    <name evidence="3" type="ORF">MAIT1_01529</name>
</gene>
<keyword evidence="4" id="KW-1185">Reference proteome</keyword>
<evidence type="ECO:0000313" key="4">
    <source>
        <dbReference type="Proteomes" id="UP000194003"/>
    </source>
</evidence>
<reference evidence="3 4" key="1">
    <citation type="journal article" date="2016" name="BMC Genomics">
        <title>Combined genomic and structural analyses of a cultured magnetotactic bacterium reveals its niche adaptation to a dynamic environment.</title>
        <authorList>
            <person name="Araujo A.C."/>
            <person name="Morillo V."/>
            <person name="Cypriano J."/>
            <person name="Teixeira L.C."/>
            <person name="Leao P."/>
            <person name="Lyra S."/>
            <person name="Almeida L.G."/>
            <person name="Bazylinski D.A."/>
            <person name="Vasconcellos A.T."/>
            <person name="Abreu F."/>
            <person name="Lins U."/>
        </authorList>
    </citation>
    <scope>NUCLEOTIDE SEQUENCE [LARGE SCALE GENOMIC DNA]</scope>
    <source>
        <strain evidence="3 4">IT-1</strain>
    </source>
</reference>
<evidence type="ECO:0000313" key="3">
    <source>
        <dbReference type="EMBL" id="OSM01535.1"/>
    </source>
</evidence>
<dbReference type="Pfam" id="PF09335">
    <property type="entry name" value="VTT_dom"/>
    <property type="match status" value="1"/>
</dbReference>
<comment type="caution">
    <text evidence="3">The sequence shown here is derived from an EMBL/GenBank/DDBJ whole genome shotgun (WGS) entry which is preliminary data.</text>
</comment>
<dbReference type="InterPro" id="IPR051311">
    <property type="entry name" value="DedA_domain"/>
</dbReference>
<dbReference type="Proteomes" id="UP000194003">
    <property type="component" value="Unassembled WGS sequence"/>
</dbReference>
<dbReference type="STRING" id="1434232.MAIT1_01529"/>
<dbReference type="OrthoDB" id="9814483at2"/>
<protein>
    <submittedName>
        <fullName evidence="3">Putative inner membrane protein YqaA</fullName>
    </submittedName>
</protein>
<dbReference type="InterPro" id="IPR032816">
    <property type="entry name" value="VTT_dom"/>
</dbReference>
<feature type="domain" description="VTT" evidence="2">
    <location>
        <begin position="31"/>
        <end position="144"/>
    </location>
</feature>
<feature type="transmembrane region" description="Helical" evidence="1">
    <location>
        <begin position="45"/>
        <end position="70"/>
    </location>
</feature>
<organism evidence="3 4">
    <name type="scientific">Magnetofaba australis IT-1</name>
    <dbReference type="NCBI Taxonomy" id="1434232"/>
    <lineage>
        <taxon>Bacteria</taxon>
        <taxon>Pseudomonadati</taxon>
        <taxon>Pseudomonadota</taxon>
        <taxon>Magnetococcia</taxon>
        <taxon>Magnetococcales</taxon>
        <taxon>Magnetococcaceae</taxon>
        <taxon>Magnetofaba</taxon>
    </lineage>
</organism>